<reference evidence="3 4" key="1">
    <citation type="submission" date="2007-04" db="EMBL/GenBank/DDBJ databases">
        <authorList>
            <person name="Fulton L."/>
            <person name="Clifton S."/>
            <person name="Fulton B."/>
            <person name="Xu J."/>
            <person name="Minx P."/>
            <person name="Pepin K.H."/>
            <person name="Johnson M."/>
            <person name="Thiruvilangam P."/>
            <person name="Bhonagiri V."/>
            <person name="Nash W.E."/>
            <person name="Mardis E.R."/>
            <person name="Wilson R.K."/>
        </authorList>
    </citation>
    <scope>NUCLEOTIDE SEQUENCE [LARGE SCALE GENOMIC DNA]</scope>
    <source>
        <strain evidence="3 4">ATCC 29149</strain>
    </source>
</reference>
<keyword evidence="1" id="KW-0472">Membrane</keyword>
<dbReference type="Gene3D" id="3.40.50.620">
    <property type="entry name" value="HUPs"/>
    <property type="match status" value="1"/>
</dbReference>
<gene>
    <name evidence="3" type="ORF">RUMGNA_00633</name>
</gene>
<reference evidence="3 4" key="2">
    <citation type="submission" date="2007-06" db="EMBL/GenBank/DDBJ databases">
        <title>Draft genome sequence of Ruminococcus gnavus (ATCC 29149).</title>
        <authorList>
            <person name="Sudarsanam P."/>
            <person name="Ley R."/>
            <person name="Guruge J."/>
            <person name="Turnbaugh P.J."/>
            <person name="Mahowald M."/>
            <person name="Liep D."/>
            <person name="Gordon J."/>
        </authorList>
    </citation>
    <scope>NUCLEOTIDE SEQUENCE [LARGE SCALE GENOMIC DNA]</scope>
    <source>
        <strain evidence="3 4">ATCC 29149</strain>
    </source>
</reference>
<feature type="domain" description="DUF218" evidence="2">
    <location>
        <begin position="109"/>
        <end position="228"/>
    </location>
</feature>
<accession>A7AZB7</accession>
<feature type="transmembrane region" description="Helical" evidence="1">
    <location>
        <begin position="76"/>
        <end position="96"/>
    </location>
</feature>
<dbReference type="PANTHER" id="PTHR30336:SF4">
    <property type="entry name" value="ENVELOPE BIOGENESIS FACTOR ELYC"/>
    <property type="match status" value="1"/>
</dbReference>
<name>A7AZB7_MEDG7</name>
<keyword evidence="1" id="KW-1133">Transmembrane helix</keyword>
<sequence>MRGSSDESPFYVSKKEQEMSMEIYLITAGALFLFYYGILCFYTGKWDSTFARFWMVAGIGHFLMIPATKEEVTRKLLFFCVAGIWILFLAVEFFIVRAMRPGRKKNCRYLIVLGAQVRGERITDSLKRRLDAALLYHQVCPSVKIIVSGGQGKGEDVSEAYAMAQYLREHEVKDEQIMLEDQSRTTRENLRFSKAYLEELKTPVGIVTNNFHLFRALLIGRSEGYENLTGIAAGCNRILFLNYMVREFFAVVWLWIQRGKKKSG</sequence>
<dbReference type="Proteomes" id="UP000004410">
    <property type="component" value="Unassembled WGS sequence"/>
</dbReference>
<dbReference type="eggNOG" id="COG1434">
    <property type="taxonomic scope" value="Bacteria"/>
</dbReference>
<proteinExistence type="predicted"/>
<keyword evidence="1" id="KW-0812">Transmembrane</keyword>
<dbReference type="InterPro" id="IPR003848">
    <property type="entry name" value="DUF218"/>
</dbReference>
<dbReference type="PANTHER" id="PTHR30336">
    <property type="entry name" value="INNER MEMBRANE PROTEIN, PROBABLE PERMEASE"/>
    <property type="match status" value="1"/>
</dbReference>
<evidence type="ECO:0000313" key="3">
    <source>
        <dbReference type="EMBL" id="EDN79122.1"/>
    </source>
</evidence>
<dbReference type="CDD" id="cd06259">
    <property type="entry name" value="YdcF-like"/>
    <property type="match status" value="1"/>
</dbReference>
<feature type="transmembrane region" description="Helical" evidence="1">
    <location>
        <begin position="50"/>
        <end position="67"/>
    </location>
</feature>
<feature type="transmembrane region" description="Helical" evidence="1">
    <location>
        <begin position="23"/>
        <end position="44"/>
    </location>
</feature>
<comment type="caution">
    <text evidence="3">The sequence shown here is derived from an EMBL/GenBank/DDBJ whole genome shotgun (WGS) entry which is preliminary data.</text>
</comment>
<dbReference type="GO" id="GO:0043164">
    <property type="term" value="P:Gram-negative-bacterium-type cell wall biogenesis"/>
    <property type="evidence" value="ECO:0007669"/>
    <property type="project" value="TreeGrafter"/>
</dbReference>
<organism evidence="3 4">
    <name type="scientific">Mediterraneibacter gnavus (strain ATCC 29149 / DSM 114966 / JCM 6515 / VPI C7-9)</name>
    <name type="common">Ruminococcus gnavus</name>
    <dbReference type="NCBI Taxonomy" id="411470"/>
    <lineage>
        <taxon>Bacteria</taxon>
        <taxon>Bacillati</taxon>
        <taxon>Bacillota</taxon>
        <taxon>Clostridia</taxon>
        <taxon>Lachnospirales</taxon>
        <taxon>Lachnospiraceae</taxon>
        <taxon>Mediterraneibacter</taxon>
    </lineage>
</organism>
<dbReference type="InterPro" id="IPR014729">
    <property type="entry name" value="Rossmann-like_a/b/a_fold"/>
</dbReference>
<dbReference type="Pfam" id="PF02698">
    <property type="entry name" value="DUF218"/>
    <property type="match status" value="1"/>
</dbReference>
<evidence type="ECO:0000259" key="2">
    <source>
        <dbReference type="Pfam" id="PF02698"/>
    </source>
</evidence>
<dbReference type="PaxDb" id="411470-RUMGNA_00633"/>
<dbReference type="AlphaFoldDB" id="A7AZB7"/>
<evidence type="ECO:0000313" key="4">
    <source>
        <dbReference type="Proteomes" id="UP000004410"/>
    </source>
</evidence>
<evidence type="ECO:0000256" key="1">
    <source>
        <dbReference type="SAM" id="Phobius"/>
    </source>
</evidence>
<dbReference type="GO" id="GO:0005886">
    <property type="term" value="C:plasma membrane"/>
    <property type="evidence" value="ECO:0007669"/>
    <property type="project" value="TreeGrafter"/>
</dbReference>
<dbReference type="GO" id="GO:0000270">
    <property type="term" value="P:peptidoglycan metabolic process"/>
    <property type="evidence" value="ECO:0007669"/>
    <property type="project" value="TreeGrafter"/>
</dbReference>
<dbReference type="EMBL" id="AAYG02000005">
    <property type="protein sequence ID" value="EDN79122.1"/>
    <property type="molecule type" value="Genomic_DNA"/>
</dbReference>
<protein>
    <recommendedName>
        <fullName evidence="2">DUF218 domain-containing protein</fullName>
    </recommendedName>
</protein>
<dbReference type="InterPro" id="IPR051599">
    <property type="entry name" value="Cell_Envelope_Assoc"/>
</dbReference>